<evidence type="ECO:0000313" key="1">
    <source>
        <dbReference type="EMBL" id="OUA08374.1"/>
    </source>
</evidence>
<gene>
    <name evidence="1" type="ORF">BK774_05895</name>
    <name evidence="2" type="ORF">BK775_36375</name>
</gene>
<dbReference type="AlphaFoldDB" id="A0A9X5WGR6"/>
<sequence length="64" mass="7452">MSSTNLLQKAQKKFHFTPYQRLVGDKALKKGEPAVGTRLVQLIFCKKTQKKFHFIIVYPKMGRK</sequence>
<reference evidence="3 4" key="1">
    <citation type="submission" date="2016-10" db="EMBL/GenBank/DDBJ databases">
        <title>Comparative genomics of Bacillus thuringiensis reveals a path to pathogens against multiple invertebrate hosts.</title>
        <authorList>
            <person name="Zheng J."/>
            <person name="Gao Q."/>
            <person name="Liu H."/>
            <person name="Peng D."/>
            <person name="Ruan L."/>
            <person name="Sun M."/>
        </authorList>
    </citation>
    <scope>NUCLEOTIDE SEQUENCE [LARGE SCALE GENOMIC DNA]</scope>
    <source>
        <strain evidence="1">HD5</strain>
        <strain evidence="2">I13</strain>
    </source>
</reference>
<dbReference type="EMBL" id="NFEN01000242">
    <property type="protein sequence ID" value="OUA13530.1"/>
    <property type="molecule type" value="Genomic_DNA"/>
</dbReference>
<dbReference type="Proteomes" id="UP000194551">
    <property type="component" value="Unassembled WGS sequence"/>
</dbReference>
<accession>A0A9X5WGR6</accession>
<proteinExistence type="predicted"/>
<organism evidence="1 3">
    <name type="scientific">Bacillus thuringiensis</name>
    <dbReference type="NCBI Taxonomy" id="1428"/>
    <lineage>
        <taxon>Bacteria</taxon>
        <taxon>Bacillati</taxon>
        <taxon>Bacillota</taxon>
        <taxon>Bacilli</taxon>
        <taxon>Bacillales</taxon>
        <taxon>Bacillaceae</taxon>
        <taxon>Bacillus</taxon>
        <taxon>Bacillus cereus group</taxon>
    </lineage>
</organism>
<dbReference type="EMBL" id="NFEM01000036">
    <property type="protein sequence ID" value="OUA08374.1"/>
    <property type="molecule type" value="Genomic_DNA"/>
</dbReference>
<evidence type="ECO:0000313" key="3">
    <source>
        <dbReference type="Proteomes" id="UP000194551"/>
    </source>
</evidence>
<evidence type="ECO:0000313" key="2">
    <source>
        <dbReference type="EMBL" id="OUA13530.1"/>
    </source>
</evidence>
<evidence type="ECO:0000313" key="4">
    <source>
        <dbReference type="Proteomes" id="UP000195077"/>
    </source>
</evidence>
<name>A0A9X5WGR6_BACTU</name>
<comment type="caution">
    <text evidence="1">The sequence shown here is derived from an EMBL/GenBank/DDBJ whole genome shotgun (WGS) entry which is preliminary data.</text>
</comment>
<protein>
    <submittedName>
        <fullName evidence="1">Uncharacterized protein</fullName>
    </submittedName>
</protein>
<dbReference type="Proteomes" id="UP000195077">
    <property type="component" value="Unassembled WGS sequence"/>
</dbReference>